<proteinExistence type="inferred from homology"/>
<dbReference type="PANTHER" id="PTHR11941:SF54">
    <property type="entry name" value="ENOYL-COA HYDRATASE, MITOCHONDRIAL"/>
    <property type="match status" value="1"/>
</dbReference>
<dbReference type="AlphaFoldDB" id="A0A1M5M970"/>
<accession>A0A1M5M970</accession>
<dbReference type="InterPro" id="IPR029045">
    <property type="entry name" value="ClpP/crotonase-like_dom_sf"/>
</dbReference>
<reference evidence="3 4" key="1">
    <citation type="submission" date="2016-11" db="EMBL/GenBank/DDBJ databases">
        <authorList>
            <person name="Jaros S."/>
            <person name="Januszkiewicz K."/>
            <person name="Wedrychowicz H."/>
        </authorList>
    </citation>
    <scope>NUCLEOTIDE SEQUENCE [LARGE SCALE GENOMIC DNA]</scope>
    <source>
        <strain evidence="3 4">GAS242</strain>
    </source>
</reference>
<dbReference type="EMBL" id="LT670818">
    <property type="protein sequence ID" value="SHG73781.1"/>
    <property type="molecule type" value="Genomic_DNA"/>
</dbReference>
<dbReference type="CDD" id="cd06558">
    <property type="entry name" value="crotonase-like"/>
    <property type="match status" value="1"/>
</dbReference>
<dbReference type="PANTHER" id="PTHR11941">
    <property type="entry name" value="ENOYL-COA HYDRATASE-RELATED"/>
    <property type="match status" value="1"/>
</dbReference>
<gene>
    <name evidence="3" type="ORF">SAMN05444169_3893</name>
</gene>
<sequence length="262" mass="28173">MPFTHLDIGGPVATLSLDHAGGNRINFDMRVELREAFQRIEESPARALLIRGEGGDFCLGGDIRDWPGAPAEFLRPKIQVFAEALDHLKRLPIPTIAAVQGGCIGGGFELALSCDLILAARSARFVFPEARVGIVTLQGGMMQIAERVGSAKAAEMVFRSEPATAEQMLQWNVVNWIVDDAELESQAAALATRLAEGPTKAFAATKALWRMQAEEGVKAAKAKLYDLSIPLFETEDARTALRAAAEAINSGKPFPKATFAGK</sequence>
<evidence type="ECO:0000256" key="1">
    <source>
        <dbReference type="ARBA" id="ARBA00005254"/>
    </source>
</evidence>
<dbReference type="Pfam" id="PF00378">
    <property type="entry name" value="ECH_1"/>
    <property type="match status" value="1"/>
</dbReference>
<evidence type="ECO:0000313" key="4">
    <source>
        <dbReference type="Proteomes" id="UP000190675"/>
    </source>
</evidence>
<dbReference type="RefSeq" id="WP_172899923.1">
    <property type="nucleotide sequence ID" value="NZ_LT670818.1"/>
</dbReference>
<dbReference type="GO" id="GO:0003824">
    <property type="term" value="F:catalytic activity"/>
    <property type="evidence" value="ECO:0007669"/>
    <property type="project" value="InterPro"/>
</dbReference>
<evidence type="ECO:0000256" key="2">
    <source>
        <dbReference type="RuleBase" id="RU003707"/>
    </source>
</evidence>
<dbReference type="InterPro" id="IPR001753">
    <property type="entry name" value="Enoyl-CoA_hydra/iso"/>
</dbReference>
<dbReference type="GO" id="GO:0006635">
    <property type="term" value="P:fatty acid beta-oxidation"/>
    <property type="evidence" value="ECO:0007669"/>
    <property type="project" value="TreeGrafter"/>
</dbReference>
<dbReference type="SUPFAM" id="SSF52096">
    <property type="entry name" value="ClpP/crotonase"/>
    <property type="match status" value="1"/>
</dbReference>
<protein>
    <submittedName>
        <fullName evidence="3">Enoyl-CoA hydratase/carnithine racemase</fullName>
    </submittedName>
</protein>
<comment type="similarity">
    <text evidence="1 2">Belongs to the enoyl-CoA hydratase/isomerase family.</text>
</comment>
<organism evidence="3 4">
    <name type="scientific">Bradyrhizobium erythrophlei</name>
    <dbReference type="NCBI Taxonomy" id="1437360"/>
    <lineage>
        <taxon>Bacteria</taxon>
        <taxon>Pseudomonadati</taxon>
        <taxon>Pseudomonadota</taxon>
        <taxon>Alphaproteobacteria</taxon>
        <taxon>Hyphomicrobiales</taxon>
        <taxon>Nitrobacteraceae</taxon>
        <taxon>Bradyrhizobium</taxon>
    </lineage>
</organism>
<evidence type="ECO:0000313" key="3">
    <source>
        <dbReference type="EMBL" id="SHG73781.1"/>
    </source>
</evidence>
<dbReference type="PROSITE" id="PS00166">
    <property type="entry name" value="ENOYL_COA_HYDRATASE"/>
    <property type="match status" value="1"/>
</dbReference>
<dbReference type="Gene3D" id="3.90.226.10">
    <property type="entry name" value="2-enoyl-CoA Hydratase, Chain A, domain 1"/>
    <property type="match status" value="1"/>
</dbReference>
<name>A0A1M5M970_9BRAD</name>
<dbReference type="InterPro" id="IPR018376">
    <property type="entry name" value="Enoyl-CoA_hyd/isom_CS"/>
</dbReference>
<dbReference type="Proteomes" id="UP000190675">
    <property type="component" value="Chromosome I"/>
</dbReference>